<keyword evidence="4 10" id="KW-1003">Cell membrane</keyword>
<dbReference type="InterPro" id="IPR038072">
    <property type="entry name" value="GspK_central_sf"/>
</dbReference>
<evidence type="ECO:0000256" key="11">
    <source>
        <dbReference type="SAM" id="Phobius"/>
    </source>
</evidence>
<dbReference type="SUPFAM" id="SSF54523">
    <property type="entry name" value="Pili subunits"/>
    <property type="match status" value="1"/>
</dbReference>
<dbReference type="InterPro" id="IPR049031">
    <property type="entry name" value="T2SSK_SAM-like_1st"/>
</dbReference>
<dbReference type="eggNOG" id="COG3156">
    <property type="taxonomic scope" value="Bacteria"/>
</dbReference>
<feature type="domain" description="T2SS protein K second SAM-like" evidence="12">
    <location>
        <begin position="233"/>
        <end position="298"/>
    </location>
</feature>
<dbReference type="InterPro" id="IPR045584">
    <property type="entry name" value="Pilin-like"/>
</dbReference>
<dbReference type="HOGENOM" id="CLU_057294_0_0_5"/>
<evidence type="ECO:0000256" key="4">
    <source>
        <dbReference type="ARBA" id="ARBA00022475"/>
    </source>
</evidence>
<feature type="domain" description="T2SS protein K first SAM-like" evidence="13">
    <location>
        <begin position="116"/>
        <end position="222"/>
    </location>
</feature>
<evidence type="ECO:0000259" key="13">
    <source>
        <dbReference type="Pfam" id="PF21687"/>
    </source>
</evidence>
<gene>
    <name evidence="14" type="ordered locus">PB2503_08614</name>
</gene>
<dbReference type="OrthoDB" id="9788973at2"/>
<dbReference type="NCBIfam" id="NF037980">
    <property type="entry name" value="T2SS_GspK"/>
    <property type="match status" value="1"/>
</dbReference>
<keyword evidence="5 10" id="KW-0997">Cell inner membrane</keyword>
<evidence type="ECO:0000256" key="7">
    <source>
        <dbReference type="ARBA" id="ARBA00022927"/>
    </source>
</evidence>
<dbReference type="Pfam" id="PF03934">
    <property type="entry name" value="T2SSK"/>
    <property type="match status" value="1"/>
</dbReference>
<keyword evidence="6 11" id="KW-0812">Transmembrane</keyword>
<dbReference type="GO" id="GO:0005886">
    <property type="term" value="C:plasma membrane"/>
    <property type="evidence" value="ECO:0007669"/>
    <property type="project" value="UniProtKB-SubCell"/>
</dbReference>
<evidence type="ECO:0000256" key="3">
    <source>
        <dbReference type="ARBA" id="ARBA00022448"/>
    </source>
</evidence>
<keyword evidence="8 11" id="KW-1133">Transmembrane helix</keyword>
<dbReference type="SUPFAM" id="SSF158544">
    <property type="entry name" value="GspK insert domain-like"/>
    <property type="match status" value="2"/>
</dbReference>
<keyword evidence="15" id="KW-1185">Reference proteome</keyword>
<dbReference type="Proteomes" id="UP000001302">
    <property type="component" value="Chromosome"/>
</dbReference>
<dbReference type="GO" id="GO:0009306">
    <property type="term" value="P:protein secretion"/>
    <property type="evidence" value="ECO:0007669"/>
    <property type="project" value="InterPro"/>
</dbReference>
<name>E0TBQ7_PARBH</name>
<feature type="transmembrane region" description="Helical" evidence="11">
    <location>
        <begin position="21"/>
        <end position="43"/>
    </location>
</feature>
<accession>E0TBQ7</accession>
<keyword evidence="9 10" id="KW-0472">Membrane</keyword>
<evidence type="ECO:0000313" key="15">
    <source>
        <dbReference type="Proteomes" id="UP000001302"/>
    </source>
</evidence>
<dbReference type="STRING" id="314260.PB2503_08614"/>
<dbReference type="PANTHER" id="PTHR38831">
    <property type="entry name" value="TYPE II SECRETION SYSTEM PROTEIN K"/>
    <property type="match status" value="1"/>
</dbReference>
<dbReference type="EMBL" id="CP002156">
    <property type="protein sequence ID" value="ADM09778.1"/>
    <property type="molecule type" value="Genomic_DNA"/>
</dbReference>
<reference evidence="14 15" key="2">
    <citation type="journal article" date="2011" name="J. Bacteriol.">
        <title>Complete genome sequence of strain HTCC2503T of Parvularcula bermudensis, the type species of the order "Parvularculales" in the class Alphaproteobacteria.</title>
        <authorList>
            <person name="Oh H.M."/>
            <person name="Kang I."/>
            <person name="Vergin K.L."/>
            <person name="Kang D."/>
            <person name="Rhee K.H."/>
            <person name="Giovannoni S.J."/>
            <person name="Cho J.C."/>
        </authorList>
    </citation>
    <scope>NUCLEOTIDE SEQUENCE [LARGE SCALE GENOMIC DNA]</scope>
    <source>
        <strain evidence="15">ATCC BAA-594 / HTCC2503 / KCTC 12087</strain>
    </source>
</reference>
<keyword evidence="3 10" id="KW-0813">Transport</keyword>
<evidence type="ECO:0000256" key="6">
    <source>
        <dbReference type="ARBA" id="ARBA00022692"/>
    </source>
</evidence>
<evidence type="ECO:0000256" key="8">
    <source>
        <dbReference type="ARBA" id="ARBA00022989"/>
    </source>
</evidence>
<evidence type="ECO:0000256" key="10">
    <source>
        <dbReference type="PIRNR" id="PIRNR002786"/>
    </source>
</evidence>
<dbReference type="Gene3D" id="1.10.40.60">
    <property type="entry name" value="EpsJ-like"/>
    <property type="match status" value="2"/>
</dbReference>
<organism evidence="14 15">
    <name type="scientific">Parvularcula bermudensis (strain ATCC BAA-594 / HTCC2503 / KCTC 12087)</name>
    <dbReference type="NCBI Taxonomy" id="314260"/>
    <lineage>
        <taxon>Bacteria</taxon>
        <taxon>Pseudomonadati</taxon>
        <taxon>Pseudomonadota</taxon>
        <taxon>Alphaproteobacteria</taxon>
        <taxon>Parvularculales</taxon>
        <taxon>Parvularculaceae</taxon>
        <taxon>Parvularcula</taxon>
    </lineage>
</organism>
<proteinExistence type="inferred from homology"/>
<protein>
    <recommendedName>
        <fullName evidence="10">Type II secretion system protein K</fullName>
    </recommendedName>
</protein>
<comment type="similarity">
    <text evidence="2 10">Belongs to the GSP K family.</text>
</comment>
<evidence type="ECO:0000256" key="2">
    <source>
        <dbReference type="ARBA" id="ARBA00007246"/>
    </source>
</evidence>
<keyword evidence="7" id="KW-0653">Protein transport</keyword>
<dbReference type="InterPro" id="IPR005628">
    <property type="entry name" value="GspK"/>
</dbReference>
<dbReference type="InterPro" id="IPR049179">
    <property type="entry name" value="T2SSK_SAM-like_2nd"/>
</dbReference>
<dbReference type="PIRSF" id="PIRSF002786">
    <property type="entry name" value="XcpX"/>
    <property type="match status" value="1"/>
</dbReference>
<evidence type="ECO:0000313" key="14">
    <source>
        <dbReference type="EMBL" id="ADM09778.1"/>
    </source>
</evidence>
<dbReference type="KEGG" id="pbr:PB2503_08614"/>
<evidence type="ECO:0000256" key="5">
    <source>
        <dbReference type="ARBA" id="ARBA00022519"/>
    </source>
</evidence>
<sequence>MTDTVTPPVRRPLRAQRGQRGAALIIVLMLAAVLSSVGLAILLQSRATTERVIAAQTRDQAHWALLGAERAALGYLALQAVQRPGIDIPSESWLQGPRRIPVQEGELEIAFRDRSACFNVNDLVNAGEDRLVTDEAAIERLGALVASLGGSRQAGEALGAALADFIDTDNETGRGGAEDGAYSFFDLPHRTAGTYLADVSEVRAVSGWSATVVTRLAPTLCARFRHAETGPFNINTITPEQAVLLSIALDQRAAPQALSRVIEARPPDGWETVADFLSLPVFSQLDPPLEDTMADRLSTEATIVELFLTYRANGMVFEMTSQLEKAANGAFVVTSRRLGPRD</sequence>
<evidence type="ECO:0000256" key="1">
    <source>
        <dbReference type="ARBA" id="ARBA00004533"/>
    </source>
</evidence>
<reference evidence="15" key="1">
    <citation type="submission" date="2010-08" db="EMBL/GenBank/DDBJ databases">
        <title>Genome sequence of Parvularcula bermudensis HTCC2503.</title>
        <authorList>
            <person name="Kang D.-M."/>
            <person name="Oh H.-M."/>
            <person name="Cho J.-C."/>
        </authorList>
    </citation>
    <scope>NUCLEOTIDE SEQUENCE [LARGE SCALE GENOMIC DNA]</scope>
    <source>
        <strain evidence="15">ATCC BAA-594 / HTCC2503 / KCTC 12087</strain>
    </source>
</reference>
<dbReference type="RefSeq" id="WP_013300752.1">
    <property type="nucleotide sequence ID" value="NC_014414.1"/>
</dbReference>
<dbReference type="Pfam" id="PF21687">
    <property type="entry name" value="T2SSK_1st"/>
    <property type="match status" value="1"/>
</dbReference>
<dbReference type="AlphaFoldDB" id="E0TBQ7"/>
<dbReference type="Gene3D" id="3.30.1300.30">
    <property type="entry name" value="GSPII I/J protein-like"/>
    <property type="match status" value="1"/>
</dbReference>
<comment type="subcellular location">
    <subcellularLocation>
        <location evidence="1 10">Cell inner membrane</location>
    </subcellularLocation>
</comment>
<evidence type="ECO:0000256" key="9">
    <source>
        <dbReference type="ARBA" id="ARBA00023136"/>
    </source>
</evidence>
<evidence type="ECO:0000259" key="12">
    <source>
        <dbReference type="Pfam" id="PF03934"/>
    </source>
</evidence>
<dbReference type="PANTHER" id="PTHR38831:SF1">
    <property type="entry name" value="TYPE II SECRETION SYSTEM PROTEIN K-RELATED"/>
    <property type="match status" value="1"/>
</dbReference>